<dbReference type="EMBL" id="PUHR01000012">
    <property type="protein sequence ID" value="KAG0671434.1"/>
    <property type="molecule type" value="Genomic_DNA"/>
</dbReference>
<sequence length="251" mass="29083">MKHPWDLPNLLKRYPAIPGKKSFAKLERQVIANFISKEYQIYTREYNVFYLYRQVPLSGRNIVNSDTTTEKASSQLLWKRYNESVGSLVRIIDKPLQNRIFRQIIDPKLSADLFKRNSHVGFQSIASLDQLLLDDSFLRYNNDTVNTVETYMLGIRLNTNKYISGLDEIEPLLEETSNMYKNLDYKSLLEIAKKNRKSSQGKENSGVTLSNRNVVKKFLDRLALSKIVYPLLTSNSQWLIFTTSNKNNSAV</sequence>
<comment type="caution">
    <text evidence="1">The sequence shown here is derived from an EMBL/GenBank/DDBJ whole genome shotgun (WGS) entry which is preliminary data.</text>
</comment>
<proteinExistence type="predicted"/>
<accession>A0A9P6WGE6</accession>
<keyword evidence="2" id="KW-1185">Reference proteome</keyword>
<name>A0A9P6WGE6_MAUEX</name>
<reference evidence="1 2" key="1">
    <citation type="submission" date="2020-11" db="EMBL/GenBank/DDBJ databases">
        <title>Kefir isolates.</title>
        <authorList>
            <person name="Marcisauskas S."/>
            <person name="Kim Y."/>
            <person name="Blasche S."/>
        </authorList>
    </citation>
    <scope>NUCLEOTIDE SEQUENCE [LARGE SCALE GENOMIC DNA]</scope>
    <source>
        <strain evidence="1 2">OG2</strain>
    </source>
</reference>
<protein>
    <submittedName>
        <fullName evidence="1">Uncharacterized protein</fullName>
    </submittedName>
</protein>
<dbReference type="AlphaFoldDB" id="A0A9P6WGE6"/>
<dbReference type="Proteomes" id="UP000750334">
    <property type="component" value="Unassembled WGS sequence"/>
</dbReference>
<organism evidence="1 2">
    <name type="scientific">Maudiozyma exigua</name>
    <name type="common">Yeast</name>
    <name type="synonym">Kazachstania exigua</name>
    <dbReference type="NCBI Taxonomy" id="34358"/>
    <lineage>
        <taxon>Eukaryota</taxon>
        <taxon>Fungi</taxon>
        <taxon>Dikarya</taxon>
        <taxon>Ascomycota</taxon>
        <taxon>Saccharomycotina</taxon>
        <taxon>Saccharomycetes</taxon>
        <taxon>Saccharomycetales</taxon>
        <taxon>Saccharomycetaceae</taxon>
        <taxon>Maudiozyma</taxon>
    </lineage>
</organism>
<evidence type="ECO:0000313" key="2">
    <source>
        <dbReference type="Proteomes" id="UP000750334"/>
    </source>
</evidence>
<dbReference type="OrthoDB" id="4036068at2759"/>
<evidence type="ECO:0000313" key="1">
    <source>
        <dbReference type="EMBL" id="KAG0671434.1"/>
    </source>
</evidence>
<gene>
    <name evidence="1" type="ORF">C6P45_000601</name>
</gene>